<organism evidence="2 3">
    <name type="scientific">Mycena metata</name>
    <dbReference type="NCBI Taxonomy" id="1033252"/>
    <lineage>
        <taxon>Eukaryota</taxon>
        <taxon>Fungi</taxon>
        <taxon>Dikarya</taxon>
        <taxon>Basidiomycota</taxon>
        <taxon>Agaricomycotina</taxon>
        <taxon>Agaricomycetes</taxon>
        <taxon>Agaricomycetidae</taxon>
        <taxon>Agaricales</taxon>
        <taxon>Marasmiineae</taxon>
        <taxon>Mycenaceae</taxon>
        <taxon>Mycena</taxon>
    </lineage>
</organism>
<accession>A0AAD7JMG5</accession>
<dbReference type="EMBL" id="JARKIB010000022">
    <property type="protein sequence ID" value="KAJ7767197.1"/>
    <property type="molecule type" value="Genomic_DNA"/>
</dbReference>
<gene>
    <name evidence="2" type="ORF">B0H16DRAFT_1789188</name>
</gene>
<dbReference type="Proteomes" id="UP001215598">
    <property type="component" value="Unassembled WGS sequence"/>
</dbReference>
<proteinExistence type="predicted"/>
<sequence>MQASAVESVGRAAGSSIAVGDWQGAAIKTLLGWLPTEILCEIFRSTLPWKRRHNNNTHLLTPPWVLGLVCRGWRECALGDVKLWTKIEIDCTGLMTETKIVEHFPLAALETQIARSGTAPLDVKFESSRTPWASDYISCLLELLVQQSNRWERLDLTFLHIYPLVLTQIKGNLQSLKLTFCSAPLPPQIHDVFEIAPQLRDVTMINDSEDTDRWDAPVLSASWEQITRYGGSFSAEICVDILCRAELLVECGLHDSGDDMSPGTSLAILPRLRRLAIAHPRVLKFLKTPNLEYLFGNCQHPGSDSEVEI</sequence>
<feature type="domain" description="F-box" evidence="1">
    <location>
        <begin position="34"/>
        <end position="87"/>
    </location>
</feature>
<evidence type="ECO:0000313" key="3">
    <source>
        <dbReference type="Proteomes" id="UP001215598"/>
    </source>
</evidence>
<dbReference type="AlphaFoldDB" id="A0AAD7JMG5"/>
<protein>
    <recommendedName>
        <fullName evidence="1">F-box domain-containing protein</fullName>
    </recommendedName>
</protein>
<evidence type="ECO:0000313" key="2">
    <source>
        <dbReference type="EMBL" id="KAJ7767197.1"/>
    </source>
</evidence>
<dbReference type="Pfam" id="PF12937">
    <property type="entry name" value="F-box-like"/>
    <property type="match status" value="1"/>
</dbReference>
<evidence type="ECO:0000259" key="1">
    <source>
        <dbReference type="Pfam" id="PF12937"/>
    </source>
</evidence>
<reference evidence="2" key="1">
    <citation type="submission" date="2023-03" db="EMBL/GenBank/DDBJ databases">
        <title>Massive genome expansion in bonnet fungi (Mycena s.s.) driven by repeated elements and novel gene families across ecological guilds.</title>
        <authorList>
            <consortium name="Lawrence Berkeley National Laboratory"/>
            <person name="Harder C.B."/>
            <person name="Miyauchi S."/>
            <person name="Viragh M."/>
            <person name="Kuo A."/>
            <person name="Thoen E."/>
            <person name="Andreopoulos B."/>
            <person name="Lu D."/>
            <person name="Skrede I."/>
            <person name="Drula E."/>
            <person name="Henrissat B."/>
            <person name="Morin E."/>
            <person name="Kohler A."/>
            <person name="Barry K."/>
            <person name="LaButti K."/>
            <person name="Morin E."/>
            <person name="Salamov A."/>
            <person name="Lipzen A."/>
            <person name="Mereny Z."/>
            <person name="Hegedus B."/>
            <person name="Baldrian P."/>
            <person name="Stursova M."/>
            <person name="Weitz H."/>
            <person name="Taylor A."/>
            <person name="Grigoriev I.V."/>
            <person name="Nagy L.G."/>
            <person name="Martin F."/>
            <person name="Kauserud H."/>
        </authorList>
    </citation>
    <scope>NUCLEOTIDE SEQUENCE</scope>
    <source>
        <strain evidence="2">CBHHK182m</strain>
    </source>
</reference>
<comment type="caution">
    <text evidence="2">The sequence shown here is derived from an EMBL/GenBank/DDBJ whole genome shotgun (WGS) entry which is preliminary data.</text>
</comment>
<dbReference type="InterPro" id="IPR001810">
    <property type="entry name" value="F-box_dom"/>
</dbReference>
<keyword evidence="3" id="KW-1185">Reference proteome</keyword>
<name>A0AAD7JMG5_9AGAR</name>